<evidence type="ECO:0000313" key="3">
    <source>
        <dbReference type="Proteomes" id="UP001151518"/>
    </source>
</evidence>
<feature type="compositionally biased region" description="Basic and acidic residues" evidence="1">
    <location>
        <begin position="33"/>
        <end position="48"/>
    </location>
</feature>
<sequence>MFYYSPEDQLIEEESRLARARASVSSPAVSQDENFRIASEPKRQRLAYEGESDTSKWAVQPAPDIFATSILSTYAPEKRDTTRHGGAESEHPSHSSAEHKQPELVSYTDGQTETDMPELQLSNEVVQQIISLCTAQNDFERRLYEHRKRIQHEQERALRQLEAREIIAPVPKREREGILRQHAADLERADKRAIEKLDDLRYQQQLRLQNLNVPGIYPSSDVNAMQAQQAILKRLLGKR</sequence>
<name>A0A9W8KYQ9_9FUNG</name>
<proteinExistence type="predicted"/>
<feature type="region of interest" description="Disordered" evidence="1">
    <location>
        <begin position="20"/>
        <end position="55"/>
    </location>
</feature>
<feature type="region of interest" description="Disordered" evidence="1">
    <location>
        <begin position="70"/>
        <end position="103"/>
    </location>
</feature>
<dbReference type="Proteomes" id="UP001151518">
    <property type="component" value="Unassembled WGS sequence"/>
</dbReference>
<dbReference type="OrthoDB" id="21617at2759"/>
<comment type="caution">
    <text evidence="2">The sequence shown here is derived from an EMBL/GenBank/DDBJ whole genome shotgun (WGS) entry which is preliminary data.</text>
</comment>
<dbReference type="AlphaFoldDB" id="A0A9W8KYQ9"/>
<reference evidence="2" key="1">
    <citation type="submission" date="2022-07" db="EMBL/GenBank/DDBJ databases">
        <title>Phylogenomic reconstructions and comparative analyses of Kickxellomycotina fungi.</title>
        <authorList>
            <person name="Reynolds N.K."/>
            <person name="Stajich J.E."/>
            <person name="Barry K."/>
            <person name="Grigoriev I.V."/>
            <person name="Crous P."/>
            <person name="Smith M.E."/>
        </authorList>
    </citation>
    <scope>NUCLEOTIDE SEQUENCE</scope>
    <source>
        <strain evidence="2">NRRL 3115</strain>
    </source>
</reference>
<accession>A0A9W8KYQ9</accession>
<feature type="compositionally biased region" description="Basic and acidic residues" evidence="1">
    <location>
        <begin position="76"/>
        <end position="102"/>
    </location>
</feature>
<dbReference type="EMBL" id="JANBTW010000019">
    <property type="protein sequence ID" value="KAJ2678609.1"/>
    <property type="molecule type" value="Genomic_DNA"/>
</dbReference>
<evidence type="ECO:0000256" key="1">
    <source>
        <dbReference type="SAM" id="MobiDB-lite"/>
    </source>
</evidence>
<protein>
    <submittedName>
        <fullName evidence="2">Uncharacterized protein</fullName>
    </submittedName>
</protein>
<gene>
    <name evidence="2" type="ORF">GGI25_002197</name>
</gene>
<evidence type="ECO:0000313" key="2">
    <source>
        <dbReference type="EMBL" id="KAJ2678609.1"/>
    </source>
</evidence>
<feature type="compositionally biased region" description="Low complexity" evidence="1">
    <location>
        <begin position="20"/>
        <end position="30"/>
    </location>
</feature>
<organism evidence="2 3">
    <name type="scientific">Coemansia spiralis</name>
    <dbReference type="NCBI Taxonomy" id="417178"/>
    <lineage>
        <taxon>Eukaryota</taxon>
        <taxon>Fungi</taxon>
        <taxon>Fungi incertae sedis</taxon>
        <taxon>Zoopagomycota</taxon>
        <taxon>Kickxellomycotina</taxon>
        <taxon>Kickxellomycetes</taxon>
        <taxon>Kickxellales</taxon>
        <taxon>Kickxellaceae</taxon>
        <taxon>Coemansia</taxon>
    </lineage>
</organism>